<name>A0A4R1HF79_PSEEN</name>
<keyword evidence="3" id="KW-0732">Signal</keyword>
<dbReference type="InterPro" id="IPR051201">
    <property type="entry name" value="Chloro_Bact_Ser_Proteases"/>
</dbReference>
<dbReference type="InterPro" id="IPR009003">
    <property type="entry name" value="Peptidase_S1_PA"/>
</dbReference>
<dbReference type="SUPFAM" id="SSF50156">
    <property type="entry name" value="PDZ domain-like"/>
    <property type="match status" value="1"/>
</dbReference>
<dbReference type="GO" id="GO:0006508">
    <property type="term" value="P:proteolysis"/>
    <property type="evidence" value="ECO:0007669"/>
    <property type="project" value="UniProtKB-KW"/>
</dbReference>
<sequence length="319" mass="30838">MVPALVLALACLVGGATAGAVAGHASAGAPTPAAAQSDPIAAAADAVTPSTVQIVGADGSSGSGVVLSPDGAILTNAHVVEGAPDRLLAVVSDGAVVPLRLVGTAPRTDLAVVRATDAQGLRPAQLGSSGALRRGESVIAVGEPLGLSGSVTRGVVSALGRPVPAGREDEIVDMIQTDAALNPGNSGGPLVDPQGRVVGITSGSLTGDGKDAAESLGFAIPIDHARRIADELLATGHATLATLPITVTDGDTGARVTGGGAGLQPGDTVTRFGNRVIGTADDLRAAVQSSMPGSSAELTVVGADGTSRPVAVQLAGTPA</sequence>
<accession>A0A4R1HF79</accession>
<dbReference type="Proteomes" id="UP000295560">
    <property type="component" value="Unassembled WGS sequence"/>
</dbReference>
<evidence type="ECO:0000256" key="2">
    <source>
        <dbReference type="ARBA" id="ARBA00022801"/>
    </source>
</evidence>
<dbReference type="AlphaFoldDB" id="A0A4R1HF79"/>
<dbReference type="EMBL" id="SMFZ01000002">
    <property type="protein sequence ID" value="TCK20787.1"/>
    <property type="molecule type" value="Genomic_DNA"/>
</dbReference>
<keyword evidence="1 4" id="KW-0645">Protease</keyword>
<dbReference type="PANTHER" id="PTHR43343:SF3">
    <property type="entry name" value="PROTEASE DO-LIKE 8, CHLOROPLASTIC"/>
    <property type="match status" value="1"/>
</dbReference>
<dbReference type="PRINTS" id="PR00834">
    <property type="entry name" value="PROTEASES2C"/>
</dbReference>
<keyword evidence="2" id="KW-0378">Hydrolase</keyword>
<keyword evidence="5" id="KW-1185">Reference proteome</keyword>
<feature type="chain" id="PRO_5038370997" evidence="3">
    <location>
        <begin position="19"/>
        <end position="319"/>
    </location>
</feature>
<comment type="caution">
    <text evidence="4">The sequence shown here is derived from an EMBL/GenBank/DDBJ whole genome shotgun (WGS) entry which is preliminary data.</text>
</comment>
<protein>
    <submittedName>
        <fullName evidence="4">Putative serine protease PepD</fullName>
    </submittedName>
</protein>
<reference evidence="4 5" key="1">
    <citation type="submission" date="2019-03" db="EMBL/GenBank/DDBJ databases">
        <title>Sequencing the genomes of 1000 actinobacteria strains.</title>
        <authorList>
            <person name="Klenk H.-P."/>
        </authorList>
    </citation>
    <scope>NUCLEOTIDE SEQUENCE [LARGE SCALE GENOMIC DNA]</scope>
    <source>
        <strain evidence="4 5">DSM 44969</strain>
    </source>
</reference>
<dbReference type="Pfam" id="PF13365">
    <property type="entry name" value="Trypsin_2"/>
    <property type="match status" value="1"/>
</dbReference>
<dbReference type="SUPFAM" id="SSF50494">
    <property type="entry name" value="Trypsin-like serine proteases"/>
    <property type="match status" value="1"/>
</dbReference>
<evidence type="ECO:0000313" key="5">
    <source>
        <dbReference type="Proteomes" id="UP000295560"/>
    </source>
</evidence>
<evidence type="ECO:0000256" key="1">
    <source>
        <dbReference type="ARBA" id="ARBA00022670"/>
    </source>
</evidence>
<evidence type="ECO:0000313" key="4">
    <source>
        <dbReference type="EMBL" id="TCK20787.1"/>
    </source>
</evidence>
<organism evidence="4 5">
    <name type="scientific">Pseudonocardia endophytica</name>
    <dbReference type="NCBI Taxonomy" id="401976"/>
    <lineage>
        <taxon>Bacteria</taxon>
        <taxon>Bacillati</taxon>
        <taxon>Actinomycetota</taxon>
        <taxon>Actinomycetes</taxon>
        <taxon>Pseudonocardiales</taxon>
        <taxon>Pseudonocardiaceae</taxon>
        <taxon>Pseudonocardia</taxon>
    </lineage>
</organism>
<dbReference type="RefSeq" id="WP_165922445.1">
    <property type="nucleotide sequence ID" value="NZ_SMFZ01000002.1"/>
</dbReference>
<dbReference type="GO" id="GO:0004252">
    <property type="term" value="F:serine-type endopeptidase activity"/>
    <property type="evidence" value="ECO:0007669"/>
    <property type="project" value="InterPro"/>
</dbReference>
<evidence type="ECO:0000256" key="3">
    <source>
        <dbReference type="SAM" id="SignalP"/>
    </source>
</evidence>
<dbReference type="InterPro" id="IPR001940">
    <property type="entry name" value="Peptidase_S1C"/>
</dbReference>
<dbReference type="Gene3D" id="2.40.10.120">
    <property type="match status" value="1"/>
</dbReference>
<feature type="signal peptide" evidence="3">
    <location>
        <begin position="1"/>
        <end position="18"/>
    </location>
</feature>
<dbReference type="InterPro" id="IPR036034">
    <property type="entry name" value="PDZ_sf"/>
</dbReference>
<dbReference type="PANTHER" id="PTHR43343">
    <property type="entry name" value="PEPTIDASE S12"/>
    <property type="match status" value="1"/>
</dbReference>
<gene>
    <name evidence="4" type="ORF">EV378_4751</name>
</gene>
<proteinExistence type="predicted"/>
<dbReference type="Gene3D" id="2.30.42.10">
    <property type="match status" value="1"/>
</dbReference>